<dbReference type="VEuPathDB" id="FungiDB:FUN_017733"/>
<reference evidence="3 4" key="1">
    <citation type="submission" date="2017-10" db="EMBL/GenBank/DDBJ databases">
        <title>Extensive intraspecific genome diversity in a model arbuscular mycorrhizal fungus.</title>
        <authorList>
            <person name="Chen E.C.H."/>
            <person name="Morin E."/>
            <person name="Baudet D."/>
            <person name="Noel J."/>
            <person name="Ndikumana S."/>
            <person name="Charron P."/>
            <person name="St-Onge C."/>
            <person name="Giorgi J."/>
            <person name="Grigoriev I.V."/>
            <person name="Roux C."/>
            <person name="Martin F.M."/>
            <person name="Corradi N."/>
        </authorList>
    </citation>
    <scope>NUCLEOTIDE SEQUENCE [LARGE SCALE GENOMIC DNA]</scope>
    <source>
        <strain evidence="3 4">A1</strain>
    </source>
</reference>
<evidence type="ECO:0000259" key="2">
    <source>
        <dbReference type="Pfam" id="PF26638"/>
    </source>
</evidence>
<dbReference type="EMBL" id="LLXH01000654">
    <property type="protein sequence ID" value="PKC64265.1"/>
    <property type="molecule type" value="Genomic_DNA"/>
</dbReference>
<evidence type="ECO:0000313" key="3">
    <source>
        <dbReference type="EMBL" id="PKC64265.1"/>
    </source>
</evidence>
<dbReference type="Pfam" id="PF26638">
    <property type="entry name" value="DUF8211"/>
    <property type="match status" value="1"/>
</dbReference>
<evidence type="ECO:0000313" key="4">
    <source>
        <dbReference type="Proteomes" id="UP000232688"/>
    </source>
</evidence>
<dbReference type="AlphaFoldDB" id="A0A2N0RLU9"/>
<accession>A0A2N0RLU9</accession>
<protein>
    <recommendedName>
        <fullName evidence="2">DUF8211 domain-containing protein</fullName>
    </recommendedName>
</protein>
<name>A0A2N0RLU9_9GLOM</name>
<reference evidence="3 4" key="2">
    <citation type="submission" date="2017-10" db="EMBL/GenBank/DDBJ databases">
        <title>Genome analyses suggest a sexual origin of heterokaryosis in a supposedly ancient asexual fungus.</title>
        <authorList>
            <person name="Corradi N."/>
            <person name="Sedzielewska K."/>
            <person name="Noel J."/>
            <person name="Charron P."/>
            <person name="Farinelli L."/>
            <person name="Marton T."/>
            <person name="Kruger M."/>
            <person name="Pelin A."/>
            <person name="Brachmann A."/>
            <person name="Corradi N."/>
        </authorList>
    </citation>
    <scope>NUCLEOTIDE SEQUENCE [LARGE SCALE GENOMIC DNA]</scope>
    <source>
        <strain evidence="3 4">A1</strain>
    </source>
</reference>
<sequence>MSLNRRGCIEHQKFINLFHNIKIQPNTHTNGNNTKQFHANHLFNQWQNRHKKHVFLNRLGISYDVSYCNNAPEYYFKYKNCSMYCKRLDNFQAQHQLQKNNRSRKQKRRFERACKSIFNNRHQGPNKPPPANNITDKLHHARQHRFLFLPSQYINKLIQHLKYHKKAIDMIAPPTNDIPIPSEEGKSWHLKLGILIEDELFPYVPTDPIYKTKNCRGRGKDPLTPGSRLWLEAEKAKLWNTSEYRYQFREDKVKCLTRFQHYYHKSINKLINRRDTLNDKLNKESRKLELAQFNIDYNSTLDPVQLYKCYEGEMSDDAKELEQRPHKRSTHHHIDSHLNHDNRRDSIKRIKIITIPDLFTNSNEGGMPSTSY</sequence>
<proteinExistence type="predicted"/>
<dbReference type="VEuPathDB" id="FungiDB:RhiirFUN_000028"/>
<organism evidence="3 4">
    <name type="scientific">Rhizophagus irregularis</name>
    <dbReference type="NCBI Taxonomy" id="588596"/>
    <lineage>
        <taxon>Eukaryota</taxon>
        <taxon>Fungi</taxon>
        <taxon>Fungi incertae sedis</taxon>
        <taxon>Mucoromycota</taxon>
        <taxon>Glomeromycotina</taxon>
        <taxon>Glomeromycetes</taxon>
        <taxon>Glomerales</taxon>
        <taxon>Glomeraceae</taxon>
        <taxon>Rhizophagus</taxon>
    </lineage>
</organism>
<feature type="domain" description="DUF8211" evidence="2">
    <location>
        <begin position="38"/>
        <end position="167"/>
    </location>
</feature>
<dbReference type="VEuPathDB" id="FungiDB:RhiirFUN_000027"/>
<dbReference type="Proteomes" id="UP000232688">
    <property type="component" value="Unassembled WGS sequence"/>
</dbReference>
<gene>
    <name evidence="3" type="ORF">RhiirA1_462660</name>
</gene>
<comment type="caution">
    <text evidence="3">The sequence shown here is derived from an EMBL/GenBank/DDBJ whole genome shotgun (WGS) entry which is preliminary data.</text>
</comment>
<feature type="region of interest" description="Disordered" evidence="1">
    <location>
        <begin position="317"/>
        <end position="341"/>
    </location>
</feature>
<dbReference type="InterPro" id="IPR058524">
    <property type="entry name" value="DUF8211"/>
</dbReference>
<dbReference type="VEuPathDB" id="FungiDB:RhiirA1_462660"/>
<feature type="compositionally biased region" description="Basic and acidic residues" evidence="1">
    <location>
        <begin position="332"/>
        <end position="341"/>
    </location>
</feature>
<evidence type="ECO:0000256" key="1">
    <source>
        <dbReference type="SAM" id="MobiDB-lite"/>
    </source>
</evidence>